<dbReference type="Proteomes" id="UP001284601">
    <property type="component" value="Unassembled WGS sequence"/>
</dbReference>
<sequence length="809" mass="88361">MASRRTQISPLTAEALRLIARGKVERYRGLFEQAAAIEDRNARYLARRELLRAVLENGGSAPPEALDKLLAAAARESIAALEHDPREPGLLNDVGVALSLLRSFEAAQALFEAALRLDPDLSNVVRNLAKVAEMRQLPAGTVVPAAIGELAQRALTVAERAQPAVGKTVSLCMIVKDEEEMLPRCLAAAAPAVDEIVIVDTGSRDRTIEIAKSFGARVLEREWTGSFADARNVALDAATSDWLFVLDADEMLVPDDVERLRALLGQTWREAFYLTETNYTGELEDGTATNHSTMRIFQARPEYRFHGRLHEQITHTFPTHIPERFAITPVRLDHFGYLGAVRDAKEKSRRNIALLERQRDEGDDSAFMHFNLGSEHGAMGDAAAALVEYDRAAELLEIEPGVPQAAFVPAFVRRHLRVMRLCGREQEALERAEKALAVFPGFTDLVYEQAVTARALERRDEAIAYFERCIEMGDAPAHYTSTVGMGTFLPKIGLAELLLEQGESARAVELLDGALAKYNGFFGLILPYATAQLSAGASPEEVVERTERHVERLTPTMRFMLGTALYERGQTVAAEGQYRLLLEQQPTSGMGRVALAEALLSQSRWEEAAEVAAALPDGEAHAAAARRSELFGRIAAGDLDGAAAAIARDRALAELGEDEASRALPPGDRELFAAWLAAVRGEQDDDSVLPLESVGLLEVTLEALLRVEEVELFATLVPLVGRCPIAPREQHELRAGLYLRRGFLASAAEEWIAVASTEPDVRALLGLAHVAVGQGMAEEALDFAREAYALDPENQDASRVLARLEPLAA</sequence>
<dbReference type="EMBL" id="JAWSTH010000072">
    <property type="protein sequence ID" value="MDW5597020.1"/>
    <property type="molecule type" value="Genomic_DNA"/>
</dbReference>
<dbReference type="Gene3D" id="3.90.550.10">
    <property type="entry name" value="Spore Coat Polysaccharide Biosynthesis Protein SpsA, Chain A"/>
    <property type="match status" value="1"/>
</dbReference>
<accession>A0ABU4HX00</accession>
<keyword evidence="1" id="KW-0802">TPR repeat</keyword>
<feature type="repeat" description="TPR" evidence="1">
    <location>
        <begin position="88"/>
        <end position="121"/>
    </location>
</feature>
<dbReference type="Pfam" id="PF00535">
    <property type="entry name" value="Glycos_transf_2"/>
    <property type="match status" value="1"/>
</dbReference>
<dbReference type="PANTHER" id="PTHR43630:SF2">
    <property type="entry name" value="GLYCOSYLTRANSFERASE"/>
    <property type="match status" value="1"/>
</dbReference>
<evidence type="ECO:0000259" key="2">
    <source>
        <dbReference type="Pfam" id="PF00535"/>
    </source>
</evidence>
<dbReference type="SUPFAM" id="SSF48452">
    <property type="entry name" value="TPR-like"/>
    <property type="match status" value="2"/>
</dbReference>
<dbReference type="RefSeq" id="WP_318599456.1">
    <property type="nucleotide sequence ID" value="NZ_JAWSTH010000072.1"/>
</dbReference>
<organism evidence="3 4">
    <name type="scientific">Conexibacter stalactiti</name>
    <dbReference type="NCBI Taxonomy" id="1940611"/>
    <lineage>
        <taxon>Bacteria</taxon>
        <taxon>Bacillati</taxon>
        <taxon>Actinomycetota</taxon>
        <taxon>Thermoleophilia</taxon>
        <taxon>Solirubrobacterales</taxon>
        <taxon>Conexibacteraceae</taxon>
        <taxon>Conexibacter</taxon>
    </lineage>
</organism>
<dbReference type="SUPFAM" id="SSF53448">
    <property type="entry name" value="Nucleotide-diphospho-sugar transferases"/>
    <property type="match status" value="1"/>
</dbReference>
<evidence type="ECO:0000313" key="4">
    <source>
        <dbReference type="Proteomes" id="UP001284601"/>
    </source>
</evidence>
<protein>
    <submittedName>
        <fullName evidence="3">Glycosyltransferase</fullName>
        <ecNumber evidence="3">2.4.-.-</ecNumber>
    </submittedName>
</protein>
<dbReference type="CDD" id="cd02511">
    <property type="entry name" value="Beta4Glucosyltransferase"/>
    <property type="match status" value="1"/>
</dbReference>
<evidence type="ECO:0000256" key="1">
    <source>
        <dbReference type="PROSITE-ProRule" id="PRU00339"/>
    </source>
</evidence>
<comment type="caution">
    <text evidence="3">The sequence shown here is derived from an EMBL/GenBank/DDBJ whole genome shotgun (WGS) entry which is preliminary data.</text>
</comment>
<keyword evidence="3" id="KW-0328">Glycosyltransferase</keyword>
<dbReference type="InterPro" id="IPR011990">
    <property type="entry name" value="TPR-like_helical_dom_sf"/>
</dbReference>
<dbReference type="InterPro" id="IPR029044">
    <property type="entry name" value="Nucleotide-diphossugar_trans"/>
</dbReference>
<evidence type="ECO:0000313" key="3">
    <source>
        <dbReference type="EMBL" id="MDW5597020.1"/>
    </source>
</evidence>
<name>A0ABU4HX00_9ACTN</name>
<dbReference type="EC" id="2.4.-.-" evidence="3"/>
<dbReference type="InterPro" id="IPR001173">
    <property type="entry name" value="Glyco_trans_2-like"/>
</dbReference>
<keyword evidence="4" id="KW-1185">Reference proteome</keyword>
<dbReference type="Gene3D" id="1.25.40.10">
    <property type="entry name" value="Tetratricopeptide repeat domain"/>
    <property type="match status" value="4"/>
</dbReference>
<dbReference type="Pfam" id="PF13181">
    <property type="entry name" value="TPR_8"/>
    <property type="match status" value="1"/>
</dbReference>
<feature type="repeat" description="TPR" evidence="1">
    <location>
        <begin position="761"/>
        <end position="794"/>
    </location>
</feature>
<dbReference type="InterPro" id="IPR019734">
    <property type="entry name" value="TPR_rpt"/>
</dbReference>
<reference evidence="3 4" key="2">
    <citation type="submission" date="2023-10" db="EMBL/GenBank/DDBJ databases">
        <authorList>
            <person name="Han X.F."/>
        </authorList>
    </citation>
    <scope>NUCLEOTIDE SEQUENCE [LARGE SCALE GENOMIC DNA]</scope>
    <source>
        <strain evidence="3 4">KCTC 39840</strain>
    </source>
</reference>
<reference evidence="4" key="1">
    <citation type="submission" date="2023-07" db="EMBL/GenBank/DDBJ databases">
        <title>Conexibacter stalactiti sp. nov., isolated from stalactites in a lava cave and emended description of the genus Conexibacter.</title>
        <authorList>
            <person name="Lee S.D."/>
        </authorList>
    </citation>
    <scope>NUCLEOTIDE SEQUENCE [LARGE SCALE GENOMIC DNA]</scope>
    <source>
        <strain evidence="4">KCTC 39840</strain>
    </source>
</reference>
<gene>
    <name evidence="3" type="ORF">R7226_21915</name>
</gene>
<dbReference type="SMART" id="SM00028">
    <property type="entry name" value="TPR"/>
    <property type="match status" value="5"/>
</dbReference>
<proteinExistence type="predicted"/>
<keyword evidence="3" id="KW-0808">Transferase</keyword>
<dbReference type="PROSITE" id="PS50005">
    <property type="entry name" value="TPR"/>
    <property type="match status" value="2"/>
</dbReference>
<dbReference type="GO" id="GO:0016757">
    <property type="term" value="F:glycosyltransferase activity"/>
    <property type="evidence" value="ECO:0007669"/>
    <property type="project" value="UniProtKB-KW"/>
</dbReference>
<dbReference type="PANTHER" id="PTHR43630">
    <property type="entry name" value="POLY-BETA-1,6-N-ACETYL-D-GLUCOSAMINE SYNTHASE"/>
    <property type="match status" value="1"/>
</dbReference>
<feature type="domain" description="Glycosyltransferase 2-like" evidence="2">
    <location>
        <begin position="170"/>
        <end position="287"/>
    </location>
</feature>